<dbReference type="SUPFAM" id="SSF88659">
    <property type="entry name" value="Sigma3 and sigma4 domains of RNA polymerase sigma factors"/>
    <property type="match status" value="1"/>
</dbReference>
<keyword evidence="5" id="KW-0804">Transcription</keyword>
<comment type="caution">
    <text evidence="8">The sequence shown here is derived from an EMBL/GenBank/DDBJ whole genome shotgun (WGS) entry which is preliminary data.</text>
</comment>
<evidence type="ECO:0000256" key="2">
    <source>
        <dbReference type="ARBA" id="ARBA00023015"/>
    </source>
</evidence>
<evidence type="ECO:0000259" key="7">
    <source>
        <dbReference type="Pfam" id="PF08281"/>
    </source>
</evidence>
<dbReference type="PANTHER" id="PTHR43133:SF8">
    <property type="entry name" value="RNA POLYMERASE SIGMA FACTOR HI_1459-RELATED"/>
    <property type="match status" value="1"/>
</dbReference>
<protein>
    <submittedName>
        <fullName evidence="8">RNA polymerase sigma factor</fullName>
    </submittedName>
</protein>
<dbReference type="InterPro" id="IPR014284">
    <property type="entry name" value="RNA_pol_sigma-70_dom"/>
</dbReference>
<dbReference type="InterPro" id="IPR039425">
    <property type="entry name" value="RNA_pol_sigma-70-like"/>
</dbReference>
<dbReference type="NCBIfam" id="TIGR02937">
    <property type="entry name" value="sigma70-ECF"/>
    <property type="match status" value="1"/>
</dbReference>
<dbReference type="Gene3D" id="1.10.1740.10">
    <property type="match status" value="1"/>
</dbReference>
<keyword evidence="4" id="KW-0238">DNA-binding</keyword>
<organism evidence="8 9">
    <name type="scientific">Streptomyces sodiiphilus</name>
    <dbReference type="NCBI Taxonomy" id="226217"/>
    <lineage>
        <taxon>Bacteria</taxon>
        <taxon>Bacillati</taxon>
        <taxon>Actinomycetota</taxon>
        <taxon>Actinomycetes</taxon>
        <taxon>Kitasatosporales</taxon>
        <taxon>Streptomycetaceae</taxon>
        <taxon>Streptomyces</taxon>
    </lineage>
</organism>
<accession>A0ABN2NS65</accession>
<dbReference type="Pfam" id="PF08281">
    <property type="entry name" value="Sigma70_r4_2"/>
    <property type="match status" value="1"/>
</dbReference>
<dbReference type="InterPro" id="IPR013249">
    <property type="entry name" value="RNA_pol_sigma70_r4_t2"/>
</dbReference>
<dbReference type="SUPFAM" id="SSF88946">
    <property type="entry name" value="Sigma2 domain of RNA polymerase sigma factors"/>
    <property type="match status" value="1"/>
</dbReference>
<dbReference type="EMBL" id="BAAAMJ010000001">
    <property type="protein sequence ID" value="GAA1894146.1"/>
    <property type="molecule type" value="Genomic_DNA"/>
</dbReference>
<evidence type="ECO:0000313" key="9">
    <source>
        <dbReference type="Proteomes" id="UP001501303"/>
    </source>
</evidence>
<sequence>MRSRAVGRSSLPIAPWMTVDERVAGKQGGCVKPTSVEFARFLTEWEPQVRRYLLWLEGDPGIIDDAAQETMISAHQYWGRVSRYENKRAWLFRVAGQRLSRAREARRRNGLSTDPHELPDKLDDRDALVCRVVRIDILDAVRKLPQQQATAIALQLQFDYLLSDIAEIMGVSTGSVKTHLHHARKTLETLLADTDGGI</sequence>
<name>A0ABN2NS65_9ACTN</name>
<feature type="domain" description="RNA polymerase sigma factor 70 region 4 type 2" evidence="7">
    <location>
        <begin position="136"/>
        <end position="187"/>
    </location>
</feature>
<dbReference type="Gene3D" id="1.10.10.10">
    <property type="entry name" value="Winged helix-like DNA-binding domain superfamily/Winged helix DNA-binding domain"/>
    <property type="match status" value="1"/>
</dbReference>
<dbReference type="InterPro" id="IPR007627">
    <property type="entry name" value="RNA_pol_sigma70_r2"/>
</dbReference>
<evidence type="ECO:0000256" key="5">
    <source>
        <dbReference type="ARBA" id="ARBA00023163"/>
    </source>
</evidence>
<keyword evidence="2" id="KW-0805">Transcription regulation</keyword>
<evidence type="ECO:0000313" key="8">
    <source>
        <dbReference type="EMBL" id="GAA1894146.1"/>
    </source>
</evidence>
<dbReference type="InterPro" id="IPR036388">
    <property type="entry name" value="WH-like_DNA-bd_sf"/>
</dbReference>
<evidence type="ECO:0000259" key="6">
    <source>
        <dbReference type="Pfam" id="PF04542"/>
    </source>
</evidence>
<gene>
    <name evidence="8" type="ORF">GCM10009716_00020</name>
</gene>
<keyword evidence="3" id="KW-0731">Sigma factor</keyword>
<proteinExistence type="inferred from homology"/>
<comment type="similarity">
    <text evidence="1">Belongs to the sigma-70 factor family. ECF subfamily.</text>
</comment>
<reference evidence="8 9" key="1">
    <citation type="journal article" date="2019" name="Int. J. Syst. Evol. Microbiol.">
        <title>The Global Catalogue of Microorganisms (GCM) 10K type strain sequencing project: providing services to taxonomists for standard genome sequencing and annotation.</title>
        <authorList>
            <consortium name="The Broad Institute Genomics Platform"/>
            <consortium name="The Broad Institute Genome Sequencing Center for Infectious Disease"/>
            <person name="Wu L."/>
            <person name="Ma J."/>
        </authorList>
    </citation>
    <scope>NUCLEOTIDE SEQUENCE [LARGE SCALE GENOMIC DNA]</scope>
    <source>
        <strain evidence="8 9">JCM 13581</strain>
    </source>
</reference>
<evidence type="ECO:0000256" key="1">
    <source>
        <dbReference type="ARBA" id="ARBA00010641"/>
    </source>
</evidence>
<evidence type="ECO:0000256" key="4">
    <source>
        <dbReference type="ARBA" id="ARBA00023125"/>
    </source>
</evidence>
<feature type="domain" description="RNA polymerase sigma-70 region 2" evidence="6">
    <location>
        <begin position="43"/>
        <end position="108"/>
    </location>
</feature>
<dbReference type="Proteomes" id="UP001501303">
    <property type="component" value="Unassembled WGS sequence"/>
</dbReference>
<keyword evidence="9" id="KW-1185">Reference proteome</keyword>
<evidence type="ECO:0000256" key="3">
    <source>
        <dbReference type="ARBA" id="ARBA00023082"/>
    </source>
</evidence>
<dbReference type="Pfam" id="PF04542">
    <property type="entry name" value="Sigma70_r2"/>
    <property type="match status" value="1"/>
</dbReference>
<dbReference type="InterPro" id="IPR013325">
    <property type="entry name" value="RNA_pol_sigma_r2"/>
</dbReference>
<dbReference type="PANTHER" id="PTHR43133">
    <property type="entry name" value="RNA POLYMERASE ECF-TYPE SIGMA FACTO"/>
    <property type="match status" value="1"/>
</dbReference>
<dbReference type="InterPro" id="IPR013324">
    <property type="entry name" value="RNA_pol_sigma_r3/r4-like"/>
</dbReference>